<dbReference type="NCBIfam" id="TIGR03623">
    <property type="entry name" value="probable DNA repair protein"/>
    <property type="match status" value="1"/>
</dbReference>
<dbReference type="Pfam" id="PF12705">
    <property type="entry name" value="PDDEXK_1"/>
    <property type="match status" value="1"/>
</dbReference>
<dbReference type="OrthoDB" id="9761147at2"/>
<dbReference type="Proteomes" id="UP000183924">
    <property type="component" value="Unassembled WGS sequence"/>
</dbReference>
<protein>
    <recommendedName>
        <fullName evidence="1">PD-(D/E)XK endonuclease-like domain-containing protein</fullName>
    </recommendedName>
</protein>
<dbReference type="RefSeq" id="WP_071662337.1">
    <property type="nucleotide sequence ID" value="NZ_LUKY01000032.1"/>
</dbReference>
<dbReference type="SUPFAM" id="SSF52540">
    <property type="entry name" value="P-loop containing nucleoside triphosphate hydrolases"/>
    <property type="match status" value="1"/>
</dbReference>
<dbReference type="InterPro" id="IPR011604">
    <property type="entry name" value="PDDEXK-like_dom_sf"/>
</dbReference>
<organism evidence="2 3">
    <name type="scientific">Candidatus Rickettsiella isopodorum</name>
    <dbReference type="NCBI Taxonomy" id="1225476"/>
    <lineage>
        <taxon>Bacteria</taxon>
        <taxon>Pseudomonadati</taxon>
        <taxon>Pseudomonadota</taxon>
        <taxon>Gammaproteobacteria</taxon>
        <taxon>Legionellales</taxon>
        <taxon>Coxiellaceae</taxon>
        <taxon>Rickettsiella</taxon>
    </lineage>
</organism>
<dbReference type="InterPro" id="IPR038726">
    <property type="entry name" value="PDDEXK_AddAB-type"/>
</dbReference>
<dbReference type="AlphaFoldDB" id="A0A1J8NJJ3"/>
<proteinExistence type="predicted"/>
<keyword evidence="3" id="KW-1185">Reference proteome</keyword>
<sequence>MEIYNKLFNRLNPDDLLLTGNKRLIPFLQKTYAHYQQKQKKQIWSTPKFFTFTHWLETLWEKQFIEETGFSLRLLNKHQECVLWQTIIQQSTYFFLDTAHTAKKAQEAWQLVQQTQLDYRSPLFKQCNETETWQTWANHFVNLCQSQAYIDLSSVINHLILLFNKKILNPPQRIFLIGFNEINPQYQKLLGVLQELHCHIDHYAPIYPSAKPQRLRLSDKETECHNMALWTYQSWRQGKKNIGCVIPNLVEQRTHLLNTFTDLFTELAPQSINPPPFNIAAGNPLSEFTLIQTATHILSLESINAFPKINQLLRSPYVGGSQQEQSQRAQLDIYLRCTAENKLSLDQLLKLSQQQACPLFSHLITHLIHLIKKYPIHFLAKPSFWSDYFAKKLYALSWPGERVLISSEFQLLERWSELLTQLASLDFILGEISHAEALQQLHELIANTLFQTKTLHEPPIQVLGLLDTAGMYFDALWVMGLDDRTWPAAAKPNPFIPYALQRTYQIPYASSEREYYFASMLTKKLRACAKTLIFSHAAQHLDQILCPSVLIKSIPETELSDLSLPSYQTFAKKIMVSQQWEYYTEESVAIADADSFSAGTQLLQSQAACPFQAFARWRLKARFQPFPQNGLNARERGILLHQILEQFWNKVKNQETLLALTPRALHQHINTAINYSLNLFSKKRPLVFKTHFINLERQRLQSLLNNLIDLEKQRPTFRQTQHENKRQLTLGKLLLSLRIDRLDQLNPMESMIIDYKTGKPSKIDWLEERCDYPQLPLYCLSYPETVRSFAILHLRSNKMTLQGISAEETALKQLTPLKKLKTSVVLNHWPDLLKHWQASLEKLAIEFQQGITQVNPKQGAHTCRDCDLQLLCRINSLQLNVTVS</sequence>
<dbReference type="Gene3D" id="3.90.320.10">
    <property type="match status" value="1"/>
</dbReference>
<accession>A0A1J8NJJ3</accession>
<evidence type="ECO:0000313" key="2">
    <source>
        <dbReference type="EMBL" id="OIZ95074.1"/>
    </source>
</evidence>
<dbReference type="STRING" id="1225476.A1D18_02970"/>
<evidence type="ECO:0000259" key="1">
    <source>
        <dbReference type="Pfam" id="PF12705"/>
    </source>
</evidence>
<gene>
    <name evidence="2" type="ORF">A1D18_02970</name>
</gene>
<reference evidence="2 3" key="1">
    <citation type="submission" date="2016-03" db="EMBL/GenBank/DDBJ databases">
        <title>Comparative genomics of Rickettsiella.</title>
        <authorList>
            <person name="Chandler C."/>
            <person name="Wang Y."/>
        </authorList>
    </citation>
    <scope>NUCLEOTIDE SEQUENCE [LARGE SCALE GENOMIC DNA]</scope>
    <source>
        <strain evidence="2 3">RCFS May 2013</strain>
    </source>
</reference>
<dbReference type="InterPro" id="IPR027417">
    <property type="entry name" value="P-loop_NTPase"/>
</dbReference>
<name>A0A1J8NJJ3_9COXI</name>
<comment type="caution">
    <text evidence="2">The sequence shown here is derived from an EMBL/GenBank/DDBJ whole genome shotgun (WGS) entry which is preliminary data.</text>
</comment>
<dbReference type="InterPro" id="IPR019925">
    <property type="entry name" value="DNA_repair_protein_predicted"/>
</dbReference>
<evidence type="ECO:0000313" key="3">
    <source>
        <dbReference type="Proteomes" id="UP000183924"/>
    </source>
</evidence>
<feature type="domain" description="PD-(D/E)XK endonuclease-like" evidence="1">
    <location>
        <begin position="604"/>
        <end position="873"/>
    </location>
</feature>
<dbReference type="EMBL" id="LUKY01000032">
    <property type="protein sequence ID" value="OIZ95074.1"/>
    <property type="molecule type" value="Genomic_DNA"/>
</dbReference>